<dbReference type="InterPro" id="IPR036691">
    <property type="entry name" value="Endo/exonu/phosph_ase_sf"/>
</dbReference>
<gene>
    <name evidence="1" type="ORF">QQS21_002068</name>
</gene>
<dbReference type="Proteomes" id="UP001251528">
    <property type="component" value="Unassembled WGS sequence"/>
</dbReference>
<dbReference type="AlphaFoldDB" id="A0AAJ0CZX0"/>
<dbReference type="SUPFAM" id="SSF56219">
    <property type="entry name" value="DNase I-like"/>
    <property type="match status" value="1"/>
</dbReference>
<evidence type="ECO:0000313" key="2">
    <source>
        <dbReference type="Proteomes" id="UP001251528"/>
    </source>
</evidence>
<protein>
    <recommendedName>
        <fullName evidence="3">Endonuclease/exonuclease/phosphatase domain-containing protein</fullName>
    </recommendedName>
</protein>
<accession>A0AAJ0CZX0</accession>
<evidence type="ECO:0000313" key="1">
    <source>
        <dbReference type="EMBL" id="KAK2611962.1"/>
    </source>
</evidence>
<keyword evidence="2" id="KW-1185">Reference proteome</keyword>
<organism evidence="1 2">
    <name type="scientific">Conoideocrella luteorostrata</name>
    <dbReference type="NCBI Taxonomy" id="1105319"/>
    <lineage>
        <taxon>Eukaryota</taxon>
        <taxon>Fungi</taxon>
        <taxon>Dikarya</taxon>
        <taxon>Ascomycota</taxon>
        <taxon>Pezizomycotina</taxon>
        <taxon>Sordariomycetes</taxon>
        <taxon>Hypocreomycetidae</taxon>
        <taxon>Hypocreales</taxon>
        <taxon>Clavicipitaceae</taxon>
        <taxon>Conoideocrella</taxon>
    </lineage>
</organism>
<evidence type="ECO:0008006" key="3">
    <source>
        <dbReference type="Google" id="ProtNLM"/>
    </source>
</evidence>
<name>A0AAJ0CZX0_9HYPO</name>
<dbReference type="Gene3D" id="3.60.10.10">
    <property type="entry name" value="Endonuclease/exonuclease/phosphatase"/>
    <property type="match status" value="1"/>
</dbReference>
<proteinExistence type="predicted"/>
<reference evidence="1" key="1">
    <citation type="submission" date="2023-06" db="EMBL/GenBank/DDBJ databases">
        <title>Conoideocrella luteorostrata (Hypocreales: Clavicipitaceae), a potential biocontrol fungus for elongate hemlock scale in United States Christmas tree production areas.</title>
        <authorList>
            <person name="Barrett H."/>
            <person name="Lovett B."/>
            <person name="Macias A.M."/>
            <person name="Stajich J.E."/>
            <person name="Kasson M.T."/>
        </authorList>
    </citation>
    <scope>NUCLEOTIDE SEQUENCE</scope>
    <source>
        <strain evidence="1">ARSEF 14590</strain>
    </source>
</reference>
<comment type="caution">
    <text evidence="1">The sequence shown here is derived from an EMBL/GenBank/DDBJ whole genome shotgun (WGS) entry which is preliminary data.</text>
</comment>
<sequence length="198" mass="21633">MTLLSRECFYTGMDLQRDNDTGKHERFMLAAVSRLLLPSNYGRDALCVDLVSPTMPSTVLRLLNVHLDSLGDMKHYRAQQMTLLADMLREPGCSGGLIAGDFNAISAADDKLINDNGLVDAWIALRGVAGSAGNTWGAGIHKQDGPKRKRLDKVALMGLTALDMKVIRPGLLQVPIACGRFYKVPWSDHCGLTCNFSL</sequence>
<dbReference type="EMBL" id="JASWJB010000023">
    <property type="protein sequence ID" value="KAK2611962.1"/>
    <property type="molecule type" value="Genomic_DNA"/>
</dbReference>